<gene>
    <name evidence="4" type="ORF">GW534_08390</name>
</gene>
<evidence type="ECO:0000256" key="1">
    <source>
        <dbReference type="ARBA" id="ARBA00022679"/>
    </source>
</evidence>
<proteinExistence type="predicted"/>
<dbReference type="SUPFAM" id="SSF55729">
    <property type="entry name" value="Acyl-CoA N-acyltransferases (Nat)"/>
    <property type="match status" value="1"/>
</dbReference>
<dbReference type="InterPro" id="IPR050680">
    <property type="entry name" value="YpeA/RimI_acetyltransf"/>
</dbReference>
<dbReference type="CDD" id="cd04301">
    <property type="entry name" value="NAT_SF"/>
    <property type="match status" value="1"/>
</dbReference>
<evidence type="ECO:0000259" key="3">
    <source>
        <dbReference type="PROSITE" id="PS51186"/>
    </source>
</evidence>
<evidence type="ECO:0000313" key="5">
    <source>
        <dbReference type="Proteomes" id="UP000743899"/>
    </source>
</evidence>
<dbReference type="Gene3D" id="3.40.630.30">
    <property type="match status" value="1"/>
</dbReference>
<keyword evidence="5" id="KW-1185">Reference proteome</keyword>
<protein>
    <submittedName>
        <fullName evidence="4">GNAT family N-acetyltransferase</fullName>
    </submittedName>
</protein>
<keyword evidence="2" id="KW-0012">Acyltransferase</keyword>
<dbReference type="Proteomes" id="UP000743899">
    <property type="component" value="Unassembled WGS sequence"/>
</dbReference>
<dbReference type="Pfam" id="PF00583">
    <property type="entry name" value="Acetyltransf_1"/>
    <property type="match status" value="1"/>
</dbReference>
<name>A0ABX0A317_9BACI</name>
<organism evidence="4 5">
    <name type="scientific">Pallidibacillus pasinlerensis</name>
    <dbReference type="NCBI Taxonomy" id="2703818"/>
    <lineage>
        <taxon>Bacteria</taxon>
        <taxon>Bacillati</taxon>
        <taxon>Bacillota</taxon>
        <taxon>Bacilli</taxon>
        <taxon>Bacillales</taxon>
        <taxon>Bacillaceae</taxon>
        <taxon>Pallidibacillus</taxon>
    </lineage>
</organism>
<dbReference type="PANTHER" id="PTHR43420">
    <property type="entry name" value="ACETYLTRANSFERASE"/>
    <property type="match status" value="1"/>
</dbReference>
<feature type="domain" description="N-acetyltransferase" evidence="3">
    <location>
        <begin position="1"/>
        <end position="75"/>
    </location>
</feature>
<accession>A0ABX0A317</accession>
<evidence type="ECO:0000313" key="4">
    <source>
        <dbReference type="EMBL" id="NCU17771.1"/>
    </source>
</evidence>
<reference evidence="4 5" key="1">
    <citation type="submission" date="2020-01" db="EMBL/GenBank/DDBJ databases">
        <title>A novel Bacillus sp. from Pasinler.</title>
        <authorList>
            <person name="Adiguzel A."/>
            <person name="Ay H."/>
            <person name="Baltaci M.O."/>
        </authorList>
    </citation>
    <scope>NUCLEOTIDE SEQUENCE [LARGE SCALE GENOMIC DNA]</scope>
    <source>
        <strain evidence="4 5">P1</strain>
    </source>
</reference>
<dbReference type="PANTHER" id="PTHR43420:SF52">
    <property type="entry name" value="N-ACETYLTRANSFERASE YODP"/>
    <property type="match status" value="1"/>
</dbReference>
<dbReference type="InterPro" id="IPR000182">
    <property type="entry name" value="GNAT_dom"/>
</dbReference>
<keyword evidence="1" id="KW-0808">Transferase</keyword>
<dbReference type="EMBL" id="JAACYS010000033">
    <property type="protein sequence ID" value="NCU17771.1"/>
    <property type="molecule type" value="Genomic_DNA"/>
</dbReference>
<dbReference type="RefSeq" id="WP_161920612.1">
    <property type="nucleotide sequence ID" value="NZ_JAACYS010000033.1"/>
</dbReference>
<sequence length="75" mass="8750">MDSLSVHPNYRNQKIGTELLKASIQRAKDKGYSTVALVVEENNVKAKKLYEQVGFTYKKTITLQNHRYHYLYLCV</sequence>
<dbReference type="InterPro" id="IPR016181">
    <property type="entry name" value="Acyl_CoA_acyltransferase"/>
</dbReference>
<evidence type="ECO:0000256" key="2">
    <source>
        <dbReference type="ARBA" id="ARBA00023315"/>
    </source>
</evidence>
<dbReference type="PROSITE" id="PS51186">
    <property type="entry name" value="GNAT"/>
    <property type="match status" value="1"/>
</dbReference>
<comment type="caution">
    <text evidence="4">The sequence shown here is derived from an EMBL/GenBank/DDBJ whole genome shotgun (WGS) entry which is preliminary data.</text>
</comment>